<dbReference type="KEGG" id="tzo:THMIRHAT_13630"/>
<sequence length="244" mass="28238">MPSLNDVNYQKLADKIFKNEANLNPDYLTHWNTGEDFPSLGIGHFIWLTPQAKQSKVVFEETFPQMFAFVSTKVPAPLWLNALNPFEVPWKNKAEFDQAWSKKDLIALRQWLFSTQQYQAEFIVSQFLAKWQNRLVSLPLETQQSLSAKLNLLLSSEKGLYAVIDYFNFKGLGFNAKEQYQGKGWGLMDALANLPANITESDALPQFIKQAKTQLQQRIALSPPERDEQRWLKGWFKRLEGYNN</sequence>
<evidence type="ECO:0000313" key="2">
    <source>
        <dbReference type="Proteomes" id="UP000501466"/>
    </source>
</evidence>
<organism evidence="1 2">
    <name type="scientific">Thiosulfativibrio zosterae</name>
    <dbReference type="NCBI Taxonomy" id="2675053"/>
    <lineage>
        <taxon>Bacteria</taxon>
        <taxon>Pseudomonadati</taxon>
        <taxon>Pseudomonadota</taxon>
        <taxon>Gammaproteobacteria</taxon>
        <taxon>Thiotrichales</taxon>
        <taxon>Piscirickettsiaceae</taxon>
        <taxon>Thiosulfativibrio</taxon>
    </lineage>
</organism>
<protein>
    <submittedName>
        <fullName evidence="1">Uncharacterized protein</fullName>
    </submittedName>
</protein>
<name>A0A6F8PNK6_9GAMM</name>
<proteinExistence type="predicted"/>
<gene>
    <name evidence="1" type="ORF">THMIRHAT_13630</name>
</gene>
<dbReference type="AlphaFoldDB" id="A0A6F8PNK6"/>
<dbReference type="EMBL" id="AP021888">
    <property type="protein sequence ID" value="BBP43617.1"/>
    <property type="molecule type" value="Genomic_DNA"/>
</dbReference>
<accession>A0A6F8PNK6</accession>
<keyword evidence="2" id="KW-1185">Reference proteome</keyword>
<reference evidence="2" key="1">
    <citation type="submission" date="2019-11" db="EMBL/GenBank/DDBJ databases">
        <title>Isolation and characterization of two novel species in the genus Thiomicrorhabdus.</title>
        <authorList>
            <person name="Mochizuki J."/>
            <person name="Kojima H."/>
            <person name="Fukui M."/>
        </authorList>
    </citation>
    <scope>NUCLEOTIDE SEQUENCE [LARGE SCALE GENOMIC DNA]</scope>
    <source>
        <strain evidence="2">AkT22</strain>
    </source>
</reference>
<dbReference type="Proteomes" id="UP000501466">
    <property type="component" value="Chromosome"/>
</dbReference>
<evidence type="ECO:0000313" key="1">
    <source>
        <dbReference type="EMBL" id="BBP43617.1"/>
    </source>
</evidence>